<keyword evidence="10" id="KW-1185">Reference proteome</keyword>
<evidence type="ECO:0000256" key="2">
    <source>
        <dbReference type="ARBA" id="ARBA00022692"/>
    </source>
</evidence>
<evidence type="ECO:0000259" key="8">
    <source>
        <dbReference type="Pfam" id="PF13962"/>
    </source>
</evidence>
<dbReference type="GO" id="GO:0005886">
    <property type="term" value="C:plasma membrane"/>
    <property type="evidence" value="ECO:0007669"/>
    <property type="project" value="TreeGrafter"/>
</dbReference>
<evidence type="ECO:0000256" key="3">
    <source>
        <dbReference type="ARBA" id="ARBA00022737"/>
    </source>
</evidence>
<dbReference type="PANTHER" id="PTHR24186">
    <property type="entry name" value="PROTEIN PHOSPHATASE 1 REGULATORY SUBUNIT"/>
    <property type="match status" value="1"/>
</dbReference>
<accession>A0AAV9BTQ5</accession>
<evidence type="ECO:0000313" key="9">
    <source>
        <dbReference type="EMBL" id="KAK1279413.1"/>
    </source>
</evidence>
<keyword evidence="5" id="KW-0040">ANK repeat</keyword>
<proteinExistence type="predicted"/>
<evidence type="ECO:0000256" key="7">
    <source>
        <dbReference type="SAM" id="Phobius"/>
    </source>
</evidence>
<keyword evidence="2 7" id="KW-0812">Transmembrane</keyword>
<sequence length="147" mass="16133">MKMTVADEQFKSSAESYTLVAALFATITFSAIFTMLGGYSNNDGTALRARDAAFKVFLVSNIIATCSSLVVVFCFIWAWKDPVKFKLSQLAWGHRLTVVACLAKLVSLMTVIYVVVAEKCLWLAVTVILICCAPPCRGSKRPGWIQP</sequence>
<feature type="domain" description="PGG" evidence="8">
    <location>
        <begin position="8"/>
        <end position="115"/>
    </location>
</feature>
<evidence type="ECO:0000256" key="4">
    <source>
        <dbReference type="ARBA" id="ARBA00022989"/>
    </source>
</evidence>
<name>A0AAV9BTQ5_ACOGR</name>
<dbReference type="Proteomes" id="UP001179952">
    <property type="component" value="Unassembled WGS sequence"/>
</dbReference>
<comment type="subcellular location">
    <subcellularLocation>
        <location evidence="1">Membrane</location>
        <topology evidence="1">Multi-pass membrane protein</topology>
    </subcellularLocation>
</comment>
<keyword evidence="3" id="KW-0677">Repeat</keyword>
<organism evidence="9 10">
    <name type="scientific">Acorus gramineus</name>
    <name type="common">Dwarf sweet flag</name>
    <dbReference type="NCBI Taxonomy" id="55184"/>
    <lineage>
        <taxon>Eukaryota</taxon>
        <taxon>Viridiplantae</taxon>
        <taxon>Streptophyta</taxon>
        <taxon>Embryophyta</taxon>
        <taxon>Tracheophyta</taxon>
        <taxon>Spermatophyta</taxon>
        <taxon>Magnoliopsida</taxon>
        <taxon>Liliopsida</taxon>
        <taxon>Acoraceae</taxon>
        <taxon>Acorus</taxon>
    </lineage>
</organism>
<comment type="caution">
    <text evidence="9">The sequence shown here is derived from an EMBL/GenBank/DDBJ whole genome shotgun (WGS) entry which is preliminary data.</text>
</comment>
<dbReference type="EMBL" id="JAUJYN010000001">
    <property type="protein sequence ID" value="KAK1279413.1"/>
    <property type="molecule type" value="Genomic_DNA"/>
</dbReference>
<evidence type="ECO:0000256" key="1">
    <source>
        <dbReference type="ARBA" id="ARBA00004141"/>
    </source>
</evidence>
<reference evidence="9" key="2">
    <citation type="submission" date="2023-06" db="EMBL/GenBank/DDBJ databases">
        <authorList>
            <person name="Ma L."/>
            <person name="Liu K.-W."/>
            <person name="Li Z."/>
            <person name="Hsiao Y.-Y."/>
            <person name="Qi Y."/>
            <person name="Fu T."/>
            <person name="Tang G."/>
            <person name="Zhang D."/>
            <person name="Sun W.-H."/>
            <person name="Liu D.-K."/>
            <person name="Li Y."/>
            <person name="Chen G.-Z."/>
            <person name="Liu X.-D."/>
            <person name="Liao X.-Y."/>
            <person name="Jiang Y.-T."/>
            <person name="Yu X."/>
            <person name="Hao Y."/>
            <person name="Huang J."/>
            <person name="Zhao X.-W."/>
            <person name="Ke S."/>
            <person name="Chen Y.-Y."/>
            <person name="Wu W.-L."/>
            <person name="Hsu J.-L."/>
            <person name="Lin Y.-F."/>
            <person name="Huang M.-D."/>
            <person name="Li C.-Y."/>
            <person name="Huang L."/>
            <person name="Wang Z.-W."/>
            <person name="Zhao X."/>
            <person name="Zhong W.-Y."/>
            <person name="Peng D.-H."/>
            <person name="Ahmad S."/>
            <person name="Lan S."/>
            <person name="Zhang J.-S."/>
            <person name="Tsai W.-C."/>
            <person name="Van De Peer Y."/>
            <person name="Liu Z.-J."/>
        </authorList>
    </citation>
    <scope>NUCLEOTIDE SEQUENCE</scope>
    <source>
        <strain evidence="9">SCP</strain>
        <tissue evidence="9">Leaves</tissue>
    </source>
</reference>
<keyword evidence="4 7" id="KW-1133">Transmembrane helix</keyword>
<dbReference type="InterPro" id="IPR026961">
    <property type="entry name" value="PGG_dom"/>
</dbReference>
<feature type="transmembrane region" description="Helical" evidence="7">
    <location>
        <begin position="16"/>
        <end position="36"/>
    </location>
</feature>
<evidence type="ECO:0000256" key="5">
    <source>
        <dbReference type="ARBA" id="ARBA00023043"/>
    </source>
</evidence>
<evidence type="ECO:0000313" key="10">
    <source>
        <dbReference type="Proteomes" id="UP001179952"/>
    </source>
</evidence>
<reference evidence="9" key="1">
    <citation type="journal article" date="2023" name="Nat. Commun.">
        <title>Diploid and tetraploid genomes of Acorus and the evolution of monocots.</title>
        <authorList>
            <person name="Ma L."/>
            <person name="Liu K.W."/>
            <person name="Li Z."/>
            <person name="Hsiao Y.Y."/>
            <person name="Qi Y."/>
            <person name="Fu T."/>
            <person name="Tang G.D."/>
            <person name="Zhang D."/>
            <person name="Sun W.H."/>
            <person name="Liu D.K."/>
            <person name="Li Y."/>
            <person name="Chen G.Z."/>
            <person name="Liu X.D."/>
            <person name="Liao X.Y."/>
            <person name="Jiang Y.T."/>
            <person name="Yu X."/>
            <person name="Hao Y."/>
            <person name="Huang J."/>
            <person name="Zhao X.W."/>
            <person name="Ke S."/>
            <person name="Chen Y.Y."/>
            <person name="Wu W.L."/>
            <person name="Hsu J.L."/>
            <person name="Lin Y.F."/>
            <person name="Huang M.D."/>
            <person name="Li C.Y."/>
            <person name="Huang L."/>
            <person name="Wang Z.W."/>
            <person name="Zhao X."/>
            <person name="Zhong W.Y."/>
            <person name="Peng D.H."/>
            <person name="Ahmad S."/>
            <person name="Lan S."/>
            <person name="Zhang J.S."/>
            <person name="Tsai W.C."/>
            <person name="Van de Peer Y."/>
            <person name="Liu Z.J."/>
        </authorList>
    </citation>
    <scope>NUCLEOTIDE SEQUENCE</scope>
    <source>
        <strain evidence="9">SCP</strain>
    </source>
</reference>
<feature type="transmembrane region" description="Helical" evidence="7">
    <location>
        <begin position="91"/>
        <end position="115"/>
    </location>
</feature>
<feature type="transmembrane region" description="Helical" evidence="7">
    <location>
        <begin position="56"/>
        <end position="79"/>
    </location>
</feature>
<keyword evidence="6 7" id="KW-0472">Membrane</keyword>
<evidence type="ECO:0000256" key="6">
    <source>
        <dbReference type="ARBA" id="ARBA00023136"/>
    </source>
</evidence>
<dbReference type="PANTHER" id="PTHR24186:SF50">
    <property type="entry name" value="ANKYRIN REPEAT-CONTAINING PROTEIN ITN1-LIKE ISOFORM X1"/>
    <property type="match status" value="1"/>
</dbReference>
<dbReference type="AlphaFoldDB" id="A0AAV9BTQ5"/>
<gene>
    <name evidence="9" type="ORF">QJS04_geneDACA019835</name>
</gene>
<protein>
    <submittedName>
        <fullName evidence="9">Ankyrin repeat-containing protein</fullName>
    </submittedName>
</protein>
<dbReference type="Pfam" id="PF13962">
    <property type="entry name" value="PGG"/>
    <property type="match status" value="1"/>
</dbReference>